<protein>
    <submittedName>
        <fullName evidence="8">Sarcosine oxidasee (formaldehyde-forming)</fullName>
    </submittedName>
</protein>
<dbReference type="SUPFAM" id="SSF54373">
    <property type="entry name" value="FAD-linked reductases, C-terminal domain"/>
    <property type="match status" value="1"/>
</dbReference>
<evidence type="ECO:0000256" key="5">
    <source>
        <dbReference type="ARBA" id="ARBA00023002"/>
    </source>
</evidence>
<dbReference type="PANTHER" id="PTHR10961">
    <property type="entry name" value="PEROXISOMAL SARCOSINE OXIDASE"/>
    <property type="match status" value="1"/>
</dbReference>
<dbReference type="GO" id="GO:0050031">
    <property type="term" value="F:L-pipecolate oxidase activity"/>
    <property type="evidence" value="ECO:0007669"/>
    <property type="project" value="TreeGrafter"/>
</dbReference>
<keyword evidence="4" id="KW-0274">FAD</keyword>
<accession>A0A1I7Z936</accession>
<dbReference type="Pfam" id="PF01266">
    <property type="entry name" value="DAO"/>
    <property type="match status" value="1"/>
</dbReference>
<dbReference type="Gene3D" id="3.30.9.10">
    <property type="entry name" value="D-Amino Acid Oxidase, subunit A, domain 2"/>
    <property type="match status" value="1"/>
</dbReference>
<keyword evidence="3" id="KW-0285">Flavoprotein</keyword>
<dbReference type="AlphaFoldDB" id="A0A1I7Z936"/>
<dbReference type="GO" id="GO:0008115">
    <property type="term" value="F:sarcosine oxidase activity"/>
    <property type="evidence" value="ECO:0007669"/>
    <property type="project" value="TreeGrafter"/>
</dbReference>
<dbReference type="PANTHER" id="PTHR10961:SF46">
    <property type="entry name" value="PEROXISOMAL SARCOSINE OXIDASE"/>
    <property type="match status" value="1"/>
</dbReference>
<evidence type="ECO:0000256" key="2">
    <source>
        <dbReference type="ARBA" id="ARBA00010989"/>
    </source>
</evidence>
<dbReference type="GO" id="GO:0005777">
    <property type="term" value="C:peroxisome"/>
    <property type="evidence" value="ECO:0007669"/>
    <property type="project" value="TreeGrafter"/>
</dbReference>
<evidence type="ECO:0000313" key="7">
    <source>
        <dbReference type="Proteomes" id="UP000095287"/>
    </source>
</evidence>
<dbReference type="InterPro" id="IPR036188">
    <property type="entry name" value="FAD/NAD-bd_sf"/>
</dbReference>
<dbReference type="WBParaSite" id="L893_g24153.t1">
    <property type="protein sequence ID" value="L893_g24153.t1"/>
    <property type="gene ID" value="L893_g24153"/>
</dbReference>
<dbReference type="GO" id="GO:0050660">
    <property type="term" value="F:flavin adenine dinucleotide binding"/>
    <property type="evidence" value="ECO:0007669"/>
    <property type="project" value="InterPro"/>
</dbReference>
<organism evidence="7 8">
    <name type="scientific">Steinernema glaseri</name>
    <dbReference type="NCBI Taxonomy" id="37863"/>
    <lineage>
        <taxon>Eukaryota</taxon>
        <taxon>Metazoa</taxon>
        <taxon>Ecdysozoa</taxon>
        <taxon>Nematoda</taxon>
        <taxon>Chromadorea</taxon>
        <taxon>Rhabditida</taxon>
        <taxon>Tylenchina</taxon>
        <taxon>Panagrolaimomorpha</taxon>
        <taxon>Strongyloidoidea</taxon>
        <taxon>Steinernematidae</taxon>
        <taxon>Steinernema</taxon>
    </lineage>
</organism>
<comment type="similarity">
    <text evidence="2">Belongs to the MSOX/MTOX family.</text>
</comment>
<evidence type="ECO:0000256" key="4">
    <source>
        <dbReference type="ARBA" id="ARBA00022827"/>
    </source>
</evidence>
<sequence>MAEPLHDIIIIGAGIMGSCTAYHAAKQGLKPLVLEQFVNGHRKGSSHGKSRIIRFAHANEAYVPIMKEAYELWEDLEDLCGEELINKSGLLWLSDAMTTKRNSRILNDYDIEHAVLKGREIQVAYPQIRYNHEWYGLIDSDGGVIYADKCMKATQDEAVKHGAEFRHCEKVKEVKSEPDRVVVITDKGTYYAKNVAVTAGGWLNKILPDFDDIIETQAEQVAVIYWKVKDNFSLYEPSSNCPVIVIEENGDLMYMLPPVDHYRQIKLSLHVSEPIDPDKPLSDLPPWIIQRVQEHINEHFPDIDASKPSTTEICMYTMTEDGHCALGRYPSDPRITIAGGFSGAGFKLAIVVGRMLTDLAKGAEETEVIPELFRFERHRTENLDPY</sequence>
<keyword evidence="5" id="KW-0560">Oxidoreductase</keyword>
<dbReference type="Gene3D" id="3.50.50.60">
    <property type="entry name" value="FAD/NAD(P)-binding domain"/>
    <property type="match status" value="1"/>
</dbReference>
<feature type="domain" description="FAD dependent oxidoreductase" evidence="6">
    <location>
        <begin position="7"/>
        <end position="359"/>
    </location>
</feature>
<dbReference type="SUPFAM" id="SSF51905">
    <property type="entry name" value="FAD/NAD(P)-binding domain"/>
    <property type="match status" value="1"/>
</dbReference>
<evidence type="ECO:0000259" key="6">
    <source>
        <dbReference type="Pfam" id="PF01266"/>
    </source>
</evidence>
<keyword evidence="7" id="KW-1185">Reference proteome</keyword>
<name>A0A1I7Z936_9BILA</name>
<dbReference type="Proteomes" id="UP000095287">
    <property type="component" value="Unplaced"/>
</dbReference>
<comment type="cofactor">
    <cofactor evidence="1">
        <name>FAD</name>
        <dbReference type="ChEBI" id="CHEBI:57692"/>
    </cofactor>
</comment>
<dbReference type="NCBIfam" id="NF008425">
    <property type="entry name" value="PRK11259.1"/>
    <property type="match status" value="1"/>
</dbReference>
<reference evidence="8" key="1">
    <citation type="submission" date="2016-11" db="UniProtKB">
        <authorList>
            <consortium name="WormBaseParasite"/>
        </authorList>
    </citation>
    <scope>IDENTIFICATION</scope>
</reference>
<dbReference type="GO" id="GO:0033514">
    <property type="term" value="P:L-lysine catabolic process to acetyl-CoA via L-pipecolate"/>
    <property type="evidence" value="ECO:0007669"/>
    <property type="project" value="TreeGrafter"/>
</dbReference>
<evidence type="ECO:0000256" key="1">
    <source>
        <dbReference type="ARBA" id="ARBA00001974"/>
    </source>
</evidence>
<proteinExistence type="inferred from homology"/>
<dbReference type="InterPro" id="IPR006076">
    <property type="entry name" value="FAD-dep_OxRdtase"/>
</dbReference>
<dbReference type="InterPro" id="IPR045170">
    <property type="entry name" value="MTOX"/>
</dbReference>
<evidence type="ECO:0000256" key="3">
    <source>
        <dbReference type="ARBA" id="ARBA00022630"/>
    </source>
</evidence>
<evidence type="ECO:0000313" key="8">
    <source>
        <dbReference type="WBParaSite" id="L893_g24153.t1"/>
    </source>
</evidence>